<feature type="domain" description="DUF7745" evidence="3">
    <location>
        <begin position="21"/>
        <end position="355"/>
    </location>
</feature>
<keyword evidence="2" id="KW-1133">Transmembrane helix</keyword>
<dbReference type="Proteomes" id="UP001634007">
    <property type="component" value="Unassembled WGS sequence"/>
</dbReference>
<name>A0ABD3INR4_EUCGL</name>
<comment type="caution">
    <text evidence="4">The sequence shown here is derived from an EMBL/GenBank/DDBJ whole genome shotgun (WGS) entry which is preliminary data.</text>
</comment>
<keyword evidence="2" id="KW-0472">Membrane</keyword>
<proteinExistence type="predicted"/>
<dbReference type="PANTHER" id="PTHR48200:SF1">
    <property type="entry name" value="AMINOTRANSFERASE-LIKE PLANT MOBILE DOMAIN-CONTAINING PROTEIN"/>
    <property type="match status" value="1"/>
</dbReference>
<organism evidence="4 5">
    <name type="scientific">Eucalyptus globulus</name>
    <name type="common">Tasmanian blue gum</name>
    <dbReference type="NCBI Taxonomy" id="34317"/>
    <lineage>
        <taxon>Eukaryota</taxon>
        <taxon>Viridiplantae</taxon>
        <taxon>Streptophyta</taxon>
        <taxon>Embryophyta</taxon>
        <taxon>Tracheophyta</taxon>
        <taxon>Spermatophyta</taxon>
        <taxon>Magnoliopsida</taxon>
        <taxon>eudicotyledons</taxon>
        <taxon>Gunneridae</taxon>
        <taxon>Pentapetalae</taxon>
        <taxon>rosids</taxon>
        <taxon>malvids</taxon>
        <taxon>Myrtales</taxon>
        <taxon>Myrtaceae</taxon>
        <taxon>Myrtoideae</taxon>
        <taxon>Eucalypteae</taxon>
        <taxon>Eucalyptus</taxon>
    </lineage>
</organism>
<keyword evidence="1" id="KW-0175">Coiled coil</keyword>
<evidence type="ECO:0000259" key="3">
    <source>
        <dbReference type="Pfam" id="PF24924"/>
    </source>
</evidence>
<dbReference type="PANTHER" id="PTHR48200">
    <property type="entry name" value="PROTEIN, PUTATIVE-RELATED"/>
    <property type="match status" value="1"/>
</dbReference>
<keyword evidence="5" id="KW-1185">Reference proteome</keyword>
<dbReference type="AlphaFoldDB" id="A0ABD3INR4"/>
<dbReference type="InterPro" id="IPR056647">
    <property type="entry name" value="DUF7745"/>
</dbReference>
<evidence type="ECO:0000256" key="1">
    <source>
        <dbReference type="SAM" id="Coils"/>
    </source>
</evidence>
<accession>A0ABD3INR4</accession>
<sequence>MGTPNIRIILPLKEELSTWWDKLDQNSCQFIESHIGRLLPLLRINIHGGLVQALAHCWCPETSTFIFGGKHELTPTLEEYSIAIGKSLKAELISPPIGIDHVMALSDFLRIKEDDIRKVLKAHRNACPLSFLKECFEKGTSFQMRRIFLLAFFGFIVFPYCKNAINPLIAQFVRQVLEEIFFVNTVLTETFLSLTRFKRGGDKTLHSSPELLQIWFLSHIKEFGGSMTIHDVSNVNHPIMRFENNQKHAPDYHYSRWIAFMKKPTPKGFLWHAKWFQVRVARLSCGRVGPIPLLGFTGALEYYPTRVTRQYQVVQELPPALQADLLQVSFVDGSRGHEDSILTIKSMWDMCRPQKLKWPEEELKGREMKYYASIKYIKRHKIPEELLPKIPEAPLKITNRAENKRLKRVAEKAQEENKRLRRMVSQVYIDQAK</sequence>
<keyword evidence="2" id="KW-0812">Transmembrane</keyword>
<dbReference type="Pfam" id="PF24924">
    <property type="entry name" value="DUF7745"/>
    <property type="match status" value="1"/>
</dbReference>
<reference evidence="4 5" key="1">
    <citation type="submission" date="2024-11" db="EMBL/GenBank/DDBJ databases">
        <title>Chromosome-level genome assembly of Eucalyptus globulus Labill. provides insights into its genome evolution.</title>
        <authorList>
            <person name="Li X."/>
        </authorList>
    </citation>
    <scope>NUCLEOTIDE SEQUENCE [LARGE SCALE GENOMIC DNA]</scope>
    <source>
        <strain evidence="4">CL2024</strain>
        <tissue evidence="4">Fresh tender leaves</tissue>
    </source>
</reference>
<evidence type="ECO:0000256" key="2">
    <source>
        <dbReference type="SAM" id="Phobius"/>
    </source>
</evidence>
<dbReference type="EMBL" id="JBJKBG010000011">
    <property type="protein sequence ID" value="KAL3714941.1"/>
    <property type="molecule type" value="Genomic_DNA"/>
</dbReference>
<gene>
    <name evidence="4" type="ORF">ACJRO7_006792</name>
</gene>
<protein>
    <recommendedName>
        <fullName evidence="3">DUF7745 domain-containing protein</fullName>
    </recommendedName>
</protein>
<feature type="transmembrane region" description="Helical" evidence="2">
    <location>
        <begin position="147"/>
        <end position="165"/>
    </location>
</feature>
<evidence type="ECO:0000313" key="4">
    <source>
        <dbReference type="EMBL" id="KAL3714941.1"/>
    </source>
</evidence>
<feature type="coiled-coil region" evidence="1">
    <location>
        <begin position="396"/>
        <end position="430"/>
    </location>
</feature>
<evidence type="ECO:0000313" key="5">
    <source>
        <dbReference type="Proteomes" id="UP001634007"/>
    </source>
</evidence>